<dbReference type="AlphaFoldDB" id="A0A9P9A8H5"/>
<evidence type="ECO:0000313" key="3">
    <source>
        <dbReference type="Proteomes" id="UP000770015"/>
    </source>
</evidence>
<keyword evidence="3" id="KW-1185">Reference proteome</keyword>
<dbReference type="PANTHER" id="PTHR33112">
    <property type="entry name" value="DOMAIN PROTEIN, PUTATIVE-RELATED"/>
    <property type="match status" value="1"/>
</dbReference>
<name>A0A9P9A8H5_9PEZI</name>
<comment type="caution">
    <text evidence="2">The sequence shown here is derived from an EMBL/GenBank/DDBJ whole genome shotgun (WGS) entry which is preliminary data.</text>
</comment>
<reference evidence="2" key="1">
    <citation type="journal article" date="2021" name="Nat. Commun.">
        <title>Genetic determinants of endophytism in the Arabidopsis root mycobiome.</title>
        <authorList>
            <person name="Mesny F."/>
            <person name="Miyauchi S."/>
            <person name="Thiergart T."/>
            <person name="Pickel B."/>
            <person name="Atanasova L."/>
            <person name="Karlsson M."/>
            <person name="Huettel B."/>
            <person name="Barry K.W."/>
            <person name="Haridas S."/>
            <person name="Chen C."/>
            <person name="Bauer D."/>
            <person name="Andreopoulos W."/>
            <person name="Pangilinan J."/>
            <person name="LaButti K."/>
            <person name="Riley R."/>
            <person name="Lipzen A."/>
            <person name="Clum A."/>
            <person name="Drula E."/>
            <person name="Henrissat B."/>
            <person name="Kohler A."/>
            <person name="Grigoriev I.V."/>
            <person name="Martin F.M."/>
            <person name="Hacquard S."/>
        </authorList>
    </citation>
    <scope>NUCLEOTIDE SEQUENCE</scope>
    <source>
        <strain evidence="2">MPI-SDFR-AT-0117</strain>
    </source>
</reference>
<feature type="non-terminal residue" evidence="2">
    <location>
        <position position="534"/>
    </location>
</feature>
<dbReference type="OrthoDB" id="4851184at2759"/>
<sequence length="534" mass="59716">MVDGQCRRFGFPIVRRRGPIPYAICQPRLISRRFDSEQARKWLRYCQDHHQGPCLSKPSVVTDLCLIDCRSRTVVEAPADAEYVALSYCWGQPSILSPGWFQWTASVPSVTNQPTTTGKEGHGILQSLPKNVPAVISDAMLVTISMGYSYLWVDRYCIDQNSLTKHTQISQMDTIYQRAELTIIAAAGEDPSYGIPGVGLRHRRQQLTCSAGDLDFWSTMTHPHRALQTSAWFKRAWTFQEGLLSRRRLIFTDDQAYYECASMNCLESMDSDLDSLHTEDKTKFMECLRSGFFGNNNQFTTGGFGEVLQTPTGNLGLLRQMIEIFTDRDMTYDADSLNAFVGVLRRFEKSPTTTRSIWGLPLLCPVGNDGADISKEADASFMSSLAWSHETKLNDAHELVHPRRRDGFPSWSWCGWAGSIQHMQLPPNSLLKSITLEDSSGALLTPSAYLAHVGPTQGPELKPLALWITGIVIPPSAFSITLKKTETGTDREMCIWGFAKAYASLSVGAWDREDVEESLMKGESRQCVCLGDCD</sequence>
<evidence type="ECO:0000313" key="2">
    <source>
        <dbReference type="EMBL" id="KAH6676945.1"/>
    </source>
</evidence>
<accession>A0A9P9A8H5</accession>
<feature type="domain" description="Heterokaryon incompatibility" evidence="1">
    <location>
        <begin position="83"/>
        <end position="241"/>
    </location>
</feature>
<dbReference type="EMBL" id="JAGSXJ010000023">
    <property type="protein sequence ID" value="KAH6676945.1"/>
    <property type="molecule type" value="Genomic_DNA"/>
</dbReference>
<evidence type="ECO:0000259" key="1">
    <source>
        <dbReference type="Pfam" id="PF06985"/>
    </source>
</evidence>
<dbReference type="PANTHER" id="PTHR33112:SF1">
    <property type="entry name" value="HETEROKARYON INCOMPATIBILITY DOMAIN-CONTAINING PROTEIN"/>
    <property type="match status" value="1"/>
</dbReference>
<dbReference type="Pfam" id="PF06985">
    <property type="entry name" value="HET"/>
    <property type="match status" value="1"/>
</dbReference>
<organism evidence="2 3">
    <name type="scientific">Plectosphaerella plurivora</name>
    <dbReference type="NCBI Taxonomy" id="936078"/>
    <lineage>
        <taxon>Eukaryota</taxon>
        <taxon>Fungi</taxon>
        <taxon>Dikarya</taxon>
        <taxon>Ascomycota</taxon>
        <taxon>Pezizomycotina</taxon>
        <taxon>Sordariomycetes</taxon>
        <taxon>Hypocreomycetidae</taxon>
        <taxon>Glomerellales</taxon>
        <taxon>Plectosphaerellaceae</taxon>
        <taxon>Plectosphaerella</taxon>
    </lineage>
</organism>
<dbReference type="InterPro" id="IPR010730">
    <property type="entry name" value="HET"/>
</dbReference>
<proteinExistence type="predicted"/>
<protein>
    <submittedName>
        <fullName evidence="2">Heterokaryon incompatibility protein-domain-containing protein</fullName>
    </submittedName>
</protein>
<gene>
    <name evidence="2" type="ORF">F5X68DRAFT_173892</name>
</gene>
<dbReference type="Proteomes" id="UP000770015">
    <property type="component" value="Unassembled WGS sequence"/>
</dbReference>